<evidence type="ECO:0000313" key="2">
    <source>
        <dbReference type="Proteomes" id="UP001235849"/>
    </source>
</evidence>
<organism evidence="1 2">
    <name type="scientific">Roseofilum capinflatum BLCC-M114</name>
    <dbReference type="NCBI Taxonomy" id="3022440"/>
    <lineage>
        <taxon>Bacteria</taxon>
        <taxon>Bacillati</taxon>
        <taxon>Cyanobacteriota</taxon>
        <taxon>Cyanophyceae</taxon>
        <taxon>Desertifilales</taxon>
        <taxon>Desertifilaceae</taxon>
        <taxon>Roseofilum</taxon>
        <taxon>Roseofilum capinflatum</taxon>
    </lineage>
</organism>
<sequence>MVIEKQEAFPKVWRSRSRRSLTLLQLSGSGHQHFWYNFNP</sequence>
<reference evidence="1 2" key="1">
    <citation type="submission" date="2023-01" db="EMBL/GenBank/DDBJ databases">
        <title>Novel diversity within Roseofilum (Cyanobacteria; Desertifilaceae) from marine benthic mats with descriptions of four novel species.</title>
        <authorList>
            <person name="Wang Y."/>
            <person name="Berthold D.E."/>
            <person name="Hu J."/>
            <person name="Lefler F.W."/>
            <person name="Laughinghouse H.D. IV."/>
        </authorList>
    </citation>
    <scope>NUCLEOTIDE SEQUENCE [LARGE SCALE GENOMIC DNA]</scope>
    <source>
        <strain evidence="1 2">BLCC-M114</strain>
    </source>
</reference>
<dbReference type="RefSeq" id="WP_283765642.1">
    <property type="nucleotide sequence ID" value="NZ_JAQOSO010000015.1"/>
</dbReference>
<evidence type="ECO:0000313" key="1">
    <source>
        <dbReference type="EMBL" id="MDJ1173273.1"/>
    </source>
</evidence>
<comment type="caution">
    <text evidence="1">The sequence shown here is derived from an EMBL/GenBank/DDBJ whole genome shotgun (WGS) entry which is preliminary data.</text>
</comment>
<dbReference type="EMBL" id="JAQOSO010000015">
    <property type="protein sequence ID" value="MDJ1173273.1"/>
    <property type="molecule type" value="Genomic_DNA"/>
</dbReference>
<gene>
    <name evidence="1" type="ORF">PMG25_04130</name>
</gene>
<proteinExistence type="predicted"/>
<accession>A0ABT7B4S0</accession>
<protein>
    <submittedName>
        <fullName evidence="1">Uncharacterized protein</fullName>
    </submittedName>
</protein>
<keyword evidence="2" id="KW-1185">Reference proteome</keyword>
<dbReference type="Proteomes" id="UP001235849">
    <property type="component" value="Unassembled WGS sequence"/>
</dbReference>
<name>A0ABT7B4S0_9CYAN</name>